<protein>
    <submittedName>
        <fullName evidence="1">Calcineurin-like phosphoesterase superfamily domain-containing protein</fullName>
    </submittedName>
</protein>
<dbReference type="RefSeq" id="WP_090214620.1">
    <property type="nucleotide sequence ID" value="NZ_FOYO01000001.1"/>
</dbReference>
<proteinExistence type="predicted"/>
<dbReference type="STRING" id="670154.SAMN04488002_1541"/>
<dbReference type="OrthoDB" id="9813918at2"/>
<dbReference type="InterPro" id="IPR029052">
    <property type="entry name" value="Metallo-depent_PP-like"/>
</dbReference>
<dbReference type="AlphaFoldDB" id="A0A1I6GJ27"/>
<organism evidence="1 2">
    <name type="scientific">Litoreibacter janthinus</name>
    <dbReference type="NCBI Taxonomy" id="670154"/>
    <lineage>
        <taxon>Bacteria</taxon>
        <taxon>Pseudomonadati</taxon>
        <taxon>Pseudomonadota</taxon>
        <taxon>Alphaproteobacteria</taxon>
        <taxon>Rhodobacterales</taxon>
        <taxon>Roseobacteraceae</taxon>
        <taxon>Litoreibacter</taxon>
    </lineage>
</organism>
<reference evidence="2" key="1">
    <citation type="submission" date="2016-10" db="EMBL/GenBank/DDBJ databases">
        <authorList>
            <person name="Varghese N."/>
            <person name="Submissions S."/>
        </authorList>
    </citation>
    <scope>NUCLEOTIDE SEQUENCE [LARGE SCALE GENOMIC DNA]</scope>
    <source>
        <strain evidence="2">DSM 26921</strain>
    </source>
</reference>
<evidence type="ECO:0000313" key="2">
    <source>
        <dbReference type="Proteomes" id="UP000199658"/>
    </source>
</evidence>
<sequence length="267" mass="28597">MTNIRDLGELEGDLLLFGGAYSNVQAFEALIAAAQRHSIPAERCIFTGDVIAYGADALACAELLATFDCPTILGNCEQQLLDGASDCGCGFEEGTVCDLASKTWFEHAARQIGPRAAEFWGHTPDWLTFSHAGKRYVVIHGGATDVARFIWPSDVSAVFNAEFATIEAQVGSIDGIICGHSGIPFERVVAGKTWINAGVIGMPPHDGRAETRYAILSGDGVRFHSLTYDTRAARGAMEAAGLTQGYETGLVNGLWPSEDVLPQCLRR</sequence>
<dbReference type="Proteomes" id="UP000199658">
    <property type="component" value="Unassembled WGS sequence"/>
</dbReference>
<keyword evidence="2" id="KW-1185">Reference proteome</keyword>
<accession>A0A1I6GJ27</accession>
<dbReference type="Gene3D" id="3.60.21.10">
    <property type="match status" value="1"/>
</dbReference>
<name>A0A1I6GJ27_9RHOB</name>
<evidence type="ECO:0000313" key="1">
    <source>
        <dbReference type="EMBL" id="SFR42067.1"/>
    </source>
</evidence>
<dbReference type="SUPFAM" id="SSF56300">
    <property type="entry name" value="Metallo-dependent phosphatases"/>
    <property type="match status" value="1"/>
</dbReference>
<dbReference type="EMBL" id="FOYO01000001">
    <property type="protein sequence ID" value="SFR42067.1"/>
    <property type="molecule type" value="Genomic_DNA"/>
</dbReference>
<gene>
    <name evidence="1" type="ORF">SAMN04488002_1541</name>
</gene>